<dbReference type="EMBL" id="CAJNDS010000652">
    <property type="protein sequence ID" value="CAE7225543.1"/>
    <property type="molecule type" value="Genomic_DNA"/>
</dbReference>
<reference evidence="1" key="1">
    <citation type="submission" date="2021-02" db="EMBL/GenBank/DDBJ databases">
        <authorList>
            <person name="Dougan E. K."/>
            <person name="Rhodes N."/>
            <person name="Thang M."/>
            <person name="Chan C."/>
        </authorList>
    </citation>
    <scope>NUCLEOTIDE SEQUENCE</scope>
</reference>
<sequence>HGFARTFCDLHCIRDAVRKGDDAILRALEEAVEIVGKNTQILLEHYVGEKPGQAALNEE</sequence>
<accession>A0A812KEH6</accession>
<gene>
    <name evidence="1" type="ORF">SNAT2548_LOCUS8698</name>
</gene>
<name>A0A812KEH6_9DINO</name>
<evidence type="ECO:0000313" key="2">
    <source>
        <dbReference type="Proteomes" id="UP000604046"/>
    </source>
</evidence>
<dbReference type="Proteomes" id="UP000604046">
    <property type="component" value="Unassembled WGS sequence"/>
</dbReference>
<organism evidence="1 2">
    <name type="scientific">Symbiodinium natans</name>
    <dbReference type="NCBI Taxonomy" id="878477"/>
    <lineage>
        <taxon>Eukaryota</taxon>
        <taxon>Sar</taxon>
        <taxon>Alveolata</taxon>
        <taxon>Dinophyceae</taxon>
        <taxon>Suessiales</taxon>
        <taxon>Symbiodiniaceae</taxon>
        <taxon>Symbiodinium</taxon>
    </lineage>
</organism>
<dbReference type="OrthoDB" id="464945at2759"/>
<feature type="non-terminal residue" evidence="1">
    <location>
        <position position="1"/>
    </location>
</feature>
<dbReference type="AlphaFoldDB" id="A0A812KEH6"/>
<keyword evidence="2" id="KW-1185">Reference proteome</keyword>
<protein>
    <submittedName>
        <fullName evidence="1">Uncharacterized protein</fullName>
    </submittedName>
</protein>
<proteinExistence type="predicted"/>
<evidence type="ECO:0000313" key="1">
    <source>
        <dbReference type="EMBL" id="CAE7225543.1"/>
    </source>
</evidence>
<feature type="non-terminal residue" evidence="1">
    <location>
        <position position="59"/>
    </location>
</feature>
<comment type="caution">
    <text evidence="1">The sequence shown here is derived from an EMBL/GenBank/DDBJ whole genome shotgun (WGS) entry which is preliminary data.</text>
</comment>